<dbReference type="GO" id="GO:0004035">
    <property type="term" value="F:alkaline phosphatase activity"/>
    <property type="evidence" value="ECO:0007669"/>
    <property type="project" value="UniProtKB-EC"/>
</dbReference>
<organism evidence="4">
    <name type="scientific">Hyalella azteca</name>
    <name type="common">Amphipod</name>
    <dbReference type="NCBI Taxonomy" id="294128"/>
    <lineage>
        <taxon>Eukaryota</taxon>
        <taxon>Metazoa</taxon>
        <taxon>Ecdysozoa</taxon>
        <taxon>Arthropoda</taxon>
        <taxon>Crustacea</taxon>
        <taxon>Multicrustacea</taxon>
        <taxon>Malacostraca</taxon>
        <taxon>Eumalacostraca</taxon>
        <taxon>Peracarida</taxon>
        <taxon>Amphipoda</taxon>
        <taxon>Senticaudata</taxon>
        <taxon>Talitrida</taxon>
        <taxon>Talitroidea</taxon>
        <taxon>Hyalellidae</taxon>
        <taxon>Hyalella</taxon>
    </lineage>
</organism>
<dbReference type="InterPro" id="IPR017850">
    <property type="entry name" value="Alkaline_phosphatase_core_sf"/>
</dbReference>
<feature type="binding site" evidence="3">
    <location>
        <position position="12"/>
    </location>
    <ligand>
        <name>Zn(2+)</name>
        <dbReference type="ChEBI" id="CHEBI:29105"/>
        <label>2</label>
    </ligand>
</feature>
<dbReference type="Pfam" id="PF00245">
    <property type="entry name" value="Alk_phosphatase"/>
    <property type="match status" value="1"/>
</dbReference>
<reference evidence="4" key="2">
    <citation type="journal article" date="2018" name="Environ. Sci. Technol.">
        <title>The Toxicogenome of Hyalella azteca: A Model for Sediment Ecotoxicology and Evolutionary Toxicology.</title>
        <authorList>
            <person name="Poynton H.C."/>
            <person name="Hasenbein S."/>
            <person name="Benoit J.B."/>
            <person name="Sepulveda M.S."/>
            <person name="Poelchau M.F."/>
            <person name="Hughes D.S.T."/>
            <person name="Murali S.C."/>
            <person name="Chen S."/>
            <person name="Glastad K.M."/>
            <person name="Goodisman M.A.D."/>
            <person name="Werren J.H."/>
            <person name="Vineis J.H."/>
            <person name="Bowen J.L."/>
            <person name="Friedrich M."/>
            <person name="Jones J."/>
            <person name="Robertson H.M."/>
            <person name="Feyereisen R."/>
            <person name="Mechler-Hickson A."/>
            <person name="Mathers N."/>
            <person name="Lee C.E."/>
            <person name="Colbourne J.K."/>
            <person name="Biales A."/>
            <person name="Johnston J.S."/>
            <person name="Wellborn G.A."/>
            <person name="Rosendale A.J."/>
            <person name="Cridge A.G."/>
            <person name="Munoz-Torres M.C."/>
            <person name="Bain P.A."/>
            <person name="Manny A.R."/>
            <person name="Major K.M."/>
            <person name="Lambert F.N."/>
            <person name="Vulpe C.D."/>
            <person name="Tuck P."/>
            <person name="Blalock B.J."/>
            <person name="Lin Y.Y."/>
            <person name="Smith M.E."/>
            <person name="Ochoa-Acuna H."/>
            <person name="Chen M.M."/>
            <person name="Childers C.P."/>
            <person name="Qu J."/>
            <person name="Dugan S."/>
            <person name="Lee S.L."/>
            <person name="Chao H."/>
            <person name="Dinh H."/>
            <person name="Han Y."/>
            <person name="Doddapaneni H."/>
            <person name="Worley K.C."/>
            <person name="Muzny D.M."/>
            <person name="Gibbs R.A."/>
            <person name="Richards S."/>
        </authorList>
    </citation>
    <scope>NUCLEOTIDE SEQUENCE</scope>
    <source>
        <strain evidence="4">HAZT.00-mixed</strain>
        <tissue evidence="4">Whole organism</tissue>
    </source>
</reference>
<comment type="cofactor">
    <cofactor evidence="3">
        <name>Zn(2+)</name>
        <dbReference type="ChEBI" id="CHEBI:29105"/>
    </cofactor>
    <text evidence="3">Binds 2 Zn(2+) ions.</text>
</comment>
<evidence type="ECO:0000256" key="3">
    <source>
        <dbReference type="PIRSR" id="PIRSR601952-2"/>
    </source>
</evidence>
<keyword evidence="3" id="KW-0479">Metal-binding</keyword>
<dbReference type="GO" id="GO:0046872">
    <property type="term" value="F:metal ion binding"/>
    <property type="evidence" value="ECO:0007669"/>
    <property type="project" value="UniProtKB-KW"/>
</dbReference>
<dbReference type="EMBL" id="JQDR03014920">
    <property type="protein sequence ID" value="KAA0187397.1"/>
    <property type="molecule type" value="Genomic_DNA"/>
</dbReference>
<keyword evidence="3" id="KW-0862">Zinc</keyword>
<reference evidence="4" key="3">
    <citation type="submission" date="2019-06" db="EMBL/GenBank/DDBJ databases">
        <authorList>
            <person name="Poynton C."/>
            <person name="Hasenbein S."/>
            <person name="Benoit J.B."/>
            <person name="Sepulveda M.S."/>
            <person name="Poelchau M.F."/>
            <person name="Murali S.C."/>
            <person name="Chen S."/>
            <person name="Glastad K.M."/>
            <person name="Werren J.H."/>
            <person name="Vineis J.H."/>
            <person name="Bowen J.L."/>
            <person name="Friedrich M."/>
            <person name="Jones J."/>
            <person name="Robertson H.M."/>
            <person name="Feyereisen R."/>
            <person name="Mechler-Hickson A."/>
            <person name="Mathers N."/>
            <person name="Lee C.E."/>
            <person name="Colbourne J.K."/>
            <person name="Biales A."/>
            <person name="Johnston J.S."/>
            <person name="Wellborn G.A."/>
            <person name="Rosendale A.J."/>
            <person name="Cridge A.G."/>
            <person name="Munoz-Torres M.C."/>
            <person name="Bain P.A."/>
            <person name="Manny A.R."/>
            <person name="Major K.M."/>
            <person name="Lambert F.N."/>
            <person name="Vulpe C.D."/>
            <person name="Tuck P."/>
            <person name="Blalock B.J."/>
            <person name="Lin Y.-Y."/>
            <person name="Smith M.E."/>
            <person name="Ochoa-Acuna H."/>
            <person name="Chen M.-J.M."/>
            <person name="Childers C.P."/>
            <person name="Qu J."/>
            <person name="Dugan S."/>
            <person name="Lee S.L."/>
            <person name="Chao H."/>
            <person name="Dinh H."/>
            <person name="Han Y."/>
            <person name="Doddapaneni H."/>
            <person name="Worley K.C."/>
            <person name="Muzny D.M."/>
            <person name="Gibbs R.A."/>
            <person name="Richards S."/>
        </authorList>
    </citation>
    <scope>NUCLEOTIDE SEQUENCE</scope>
    <source>
        <strain evidence="4">HAZT.00-mixed</strain>
        <tissue evidence="4">Whole organism</tissue>
    </source>
</reference>
<dbReference type="InterPro" id="IPR001952">
    <property type="entry name" value="Alkaline_phosphatase"/>
</dbReference>
<feature type="binding site" evidence="3">
    <location>
        <position position="8"/>
    </location>
    <ligand>
        <name>Zn(2+)</name>
        <dbReference type="ChEBI" id="CHEBI:29105"/>
        <label>2</label>
    </ligand>
</feature>
<dbReference type="AlphaFoldDB" id="A0A6A0GTC0"/>
<evidence type="ECO:0000256" key="1">
    <source>
        <dbReference type="ARBA" id="ARBA00012647"/>
    </source>
</evidence>
<keyword evidence="2" id="KW-0597">Phosphoprotein</keyword>
<comment type="caution">
    <text evidence="4">The sequence shown here is derived from an EMBL/GenBank/DDBJ whole genome shotgun (WGS) entry which is preliminary data.</text>
</comment>
<evidence type="ECO:0000313" key="4">
    <source>
        <dbReference type="EMBL" id="KAA0187397.1"/>
    </source>
</evidence>
<feature type="binding site" evidence="3">
    <location>
        <position position="49"/>
    </location>
    <ligand>
        <name>Zn(2+)</name>
        <dbReference type="ChEBI" id="CHEBI:29105"/>
        <label>2</label>
    </ligand>
</feature>
<protein>
    <recommendedName>
        <fullName evidence="1">alkaline phosphatase</fullName>
        <ecNumber evidence="1">3.1.3.1</ecNumber>
    </recommendedName>
</protein>
<evidence type="ECO:0000256" key="2">
    <source>
        <dbReference type="ARBA" id="ARBA00022553"/>
    </source>
</evidence>
<dbReference type="Gene3D" id="3.40.720.10">
    <property type="entry name" value="Alkaline Phosphatase, subunit A"/>
    <property type="match status" value="1"/>
</dbReference>
<feature type="binding site" evidence="3">
    <location>
        <position position="50"/>
    </location>
    <ligand>
        <name>Zn(2+)</name>
        <dbReference type="ChEBI" id="CHEBI:29105"/>
        <label>2</label>
    </ligand>
</feature>
<sequence>MQTGGLIDHGHHGNKAHKALSETLELDAAVSAALEMVCLQETLVIVTADHGHSMSLNGYPGRHTDVLGLF</sequence>
<proteinExistence type="predicted"/>
<dbReference type="PANTHER" id="PTHR11596">
    <property type="entry name" value="ALKALINE PHOSPHATASE"/>
    <property type="match status" value="1"/>
</dbReference>
<dbReference type="EC" id="3.1.3.1" evidence="1"/>
<dbReference type="PANTHER" id="PTHR11596:SF5">
    <property type="entry name" value="ALKALINE PHOSPHATASE"/>
    <property type="match status" value="1"/>
</dbReference>
<dbReference type="Proteomes" id="UP000711488">
    <property type="component" value="Unassembled WGS sequence"/>
</dbReference>
<dbReference type="SUPFAM" id="SSF53649">
    <property type="entry name" value="Alkaline phosphatase-like"/>
    <property type="match status" value="1"/>
</dbReference>
<accession>A0A6A0GTC0</accession>
<reference evidence="4" key="1">
    <citation type="submission" date="2014-08" db="EMBL/GenBank/DDBJ databases">
        <authorList>
            <person name="Murali S."/>
            <person name="Richards S."/>
            <person name="Bandaranaike D."/>
            <person name="Bellair M."/>
            <person name="Blankenburg K."/>
            <person name="Chao H."/>
            <person name="Dinh H."/>
            <person name="Doddapaneni H."/>
            <person name="Dugan-Rocha S."/>
            <person name="Elkadiri S."/>
            <person name="Gnanaolivu R."/>
            <person name="Hughes D."/>
            <person name="Lee S."/>
            <person name="Li M."/>
            <person name="Ming W."/>
            <person name="Munidasa M."/>
            <person name="Muniz J."/>
            <person name="Nguyen L."/>
            <person name="Osuji N."/>
            <person name="Pu L.-L."/>
            <person name="Puazo M."/>
            <person name="Skinner E."/>
            <person name="Qu C."/>
            <person name="Quiroz J."/>
            <person name="Raj R."/>
            <person name="Weissenberger G."/>
            <person name="Xin Y."/>
            <person name="Zou X."/>
            <person name="Han Y."/>
            <person name="Worley K."/>
            <person name="Muzny D."/>
            <person name="Gibbs R."/>
        </authorList>
    </citation>
    <scope>NUCLEOTIDE SEQUENCE</scope>
    <source>
        <strain evidence="4">HAZT.00-mixed</strain>
        <tissue evidence="4">Whole organism</tissue>
    </source>
</reference>
<name>A0A6A0GTC0_HYAAZ</name>
<gene>
    <name evidence="4" type="ORF">HAZT_HAZT010792</name>
</gene>